<protein>
    <recommendedName>
        <fullName evidence="4">DUF1439 domain-containing protein</fullName>
    </recommendedName>
</protein>
<comment type="caution">
    <text evidence="2">The sequence shown here is derived from an EMBL/GenBank/DDBJ whole genome shotgun (WGS) entry which is preliminary data.</text>
</comment>
<feature type="signal peptide" evidence="1">
    <location>
        <begin position="1"/>
        <end position="27"/>
    </location>
</feature>
<evidence type="ECO:0000313" key="3">
    <source>
        <dbReference type="Proteomes" id="UP001246372"/>
    </source>
</evidence>
<organism evidence="2 3">
    <name type="scientific">Roseateles aquae</name>
    <dbReference type="NCBI Taxonomy" id="3077235"/>
    <lineage>
        <taxon>Bacteria</taxon>
        <taxon>Pseudomonadati</taxon>
        <taxon>Pseudomonadota</taxon>
        <taxon>Betaproteobacteria</taxon>
        <taxon>Burkholderiales</taxon>
        <taxon>Sphaerotilaceae</taxon>
        <taxon>Roseateles</taxon>
    </lineage>
</organism>
<name>A0ABU3P8W0_9BURK</name>
<gene>
    <name evidence="2" type="ORF">RQP53_06960</name>
</gene>
<keyword evidence="1" id="KW-0732">Signal</keyword>
<proteinExistence type="predicted"/>
<accession>A0ABU3P8W0</accession>
<keyword evidence="3" id="KW-1185">Reference proteome</keyword>
<dbReference type="Proteomes" id="UP001246372">
    <property type="component" value="Unassembled WGS sequence"/>
</dbReference>
<evidence type="ECO:0000313" key="2">
    <source>
        <dbReference type="EMBL" id="MDT8999004.1"/>
    </source>
</evidence>
<feature type="chain" id="PRO_5045725298" description="DUF1439 domain-containing protein" evidence="1">
    <location>
        <begin position="28"/>
        <end position="186"/>
    </location>
</feature>
<dbReference type="Gene3D" id="3.15.10.40">
    <property type="entry name" value="Uncharacterised protein PF07273, DUF1439"/>
    <property type="match status" value="1"/>
</dbReference>
<evidence type="ECO:0008006" key="4">
    <source>
        <dbReference type="Google" id="ProtNLM"/>
    </source>
</evidence>
<sequence length="186" mass="20559">MQRFLKSRRTLFATPLLLASVLLPGCATGPRTVTLGETELNLLLSRQMPVEKRVLELLDTRLSAPQLRLLPERNRLALSLQLSWRERLSGHEGQTPLTLEFALRWDEATRAIRAQQVELLEPGSAGGSGRQALASRAAKLLAEQWLEGQAIYRFKPDDLTKAEALGLKPRAVTVTSRGVEITLAAS</sequence>
<reference evidence="2" key="1">
    <citation type="submission" date="2023-09" db="EMBL/GenBank/DDBJ databases">
        <title>Paucibacter sp. APW11 Genome sequencing and assembly.</title>
        <authorList>
            <person name="Kim I."/>
        </authorList>
    </citation>
    <scope>NUCLEOTIDE SEQUENCE</scope>
    <source>
        <strain evidence="2">APW11</strain>
    </source>
</reference>
<evidence type="ECO:0000256" key="1">
    <source>
        <dbReference type="SAM" id="SignalP"/>
    </source>
</evidence>
<dbReference type="EMBL" id="JAVXZY010000002">
    <property type="protein sequence ID" value="MDT8999004.1"/>
    <property type="molecule type" value="Genomic_DNA"/>
</dbReference>
<dbReference type="RefSeq" id="WP_315649495.1">
    <property type="nucleotide sequence ID" value="NZ_JAVXZY010000002.1"/>
</dbReference>